<organism evidence="5 6">
    <name type="scientific">Candidatus Halobonum tyrrellensis G22</name>
    <dbReference type="NCBI Taxonomy" id="1324957"/>
    <lineage>
        <taxon>Archaea</taxon>
        <taxon>Methanobacteriati</taxon>
        <taxon>Methanobacteriota</taxon>
        <taxon>Stenosarchaea group</taxon>
        <taxon>Halobacteria</taxon>
        <taxon>Halobacteriales</taxon>
        <taxon>Haloferacaceae</taxon>
        <taxon>Candidatus Halobonum</taxon>
    </lineage>
</organism>
<dbReference type="AlphaFoldDB" id="V4HJK0"/>
<evidence type="ECO:0000256" key="2">
    <source>
        <dbReference type="ARBA" id="ARBA00022676"/>
    </source>
</evidence>
<gene>
    <name evidence="5" type="ORF">K933_10402</name>
</gene>
<keyword evidence="6" id="KW-1185">Reference proteome</keyword>
<comment type="caution">
    <text evidence="5">The sequence shown here is derived from an EMBL/GenBank/DDBJ whole genome shotgun (WGS) entry which is preliminary data.</text>
</comment>
<dbReference type="Proteomes" id="UP000017840">
    <property type="component" value="Unassembled WGS sequence"/>
</dbReference>
<name>V4HJK0_9EURY</name>
<dbReference type="STRING" id="1324957.K933_10402"/>
<dbReference type="PANTHER" id="PTHR43685:SF5">
    <property type="entry name" value="GLYCOSYLTRANSFERASE EPSE-RELATED"/>
    <property type="match status" value="1"/>
</dbReference>
<protein>
    <submittedName>
        <fullName evidence="5">Glycosyl transferase</fullName>
    </submittedName>
</protein>
<evidence type="ECO:0000259" key="4">
    <source>
        <dbReference type="Pfam" id="PF00535"/>
    </source>
</evidence>
<dbReference type="InterPro" id="IPR029044">
    <property type="entry name" value="Nucleotide-diphossugar_trans"/>
</dbReference>
<dbReference type="InterPro" id="IPR001173">
    <property type="entry name" value="Glyco_trans_2-like"/>
</dbReference>
<dbReference type="RefSeq" id="WP_023394663.1">
    <property type="nucleotide sequence ID" value="NZ_ASGZ01000034.1"/>
</dbReference>
<sequence length="308" mass="33175">MPDADGQPLVSVVVPTHYRNDRLDAALDSVAAQTHDRVETIVVDDSGEAHARPVAERHDVDYVAFAENRGANAARTAGVERAAGAYVQLLDDDDRLEPEKLARQVDLLGSTTGVGVAYCGMTFDDGRRFDPDPDARGDVLDRALAFDLYPCVTSTMLAERRLYDAVLPLADRPGAQDLGLMVEFARRTRFEFVDEPLVVRGDPPGSLGGSLGVFEGRRDIVREYADLYDPATRARALASTHEFRASKLLADRRWSARAVADLALVAWWRRTPRSVALLAASLFGAPGVRLGSRLAGGSAAATGGAATD</sequence>
<evidence type="ECO:0000256" key="1">
    <source>
        <dbReference type="ARBA" id="ARBA00006739"/>
    </source>
</evidence>
<reference evidence="5 6" key="1">
    <citation type="journal article" date="2013" name="Genome Announc.">
        <title>Draft Genome Sequence of 'Candidatus Halobonum tyrrellensis' Strain G22, Isolated from the Hypersaline Waters of Lake Tyrrell, Australia.</title>
        <authorList>
            <person name="Ugalde J.A."/>
            <person name="Narasingarao P."/>
            <person name="Kuo S."/>
            <person name="Podell S."/>
            <person name="Allen E.E."/>
        </authorList>
    </citation>
    <scope>NUCLEOTIDE SEQUENCE [LARGE SCALE GENOMIC DNA]</scope>
    <source>
        <strain evidence="5 6">G22</strain>
    </source>
</reference>
<evidence type="ECO:0000313" key="5">
    <source>
        <dbReference type="EMBL" id="ESP88094.1"/>
    </source>
</evidence>
<comment type="similarity">
    <text evidence="1">Belongs to the glycosyltransferase 2 family.</text>
</comment>
<accession>V4HJK0</accession>
<dbReference type="Gene3D" id="3.90.550.10">
    <property type="entry name" value="Spore Coat Polysaccharide Biosynthesis Protein SpsA, Chain A"/>
    <property type="match status" value="1"/>
</dbReference>
<dbReference type="PANTHER" id="PTHR43685">
    <property type="entry name" value="GLYCOSYLTRANSFERASE"/>
    <property type="match status" value="1"/>
</dbReference>
<dbReference type="OrthoDB" id="46222at2157"/>
<evidence type="ECO:0000313" key="6">
    <source>
        <dbReference type="Proteomes" id="UP000017840"/>
    </source>
</evidence>
<dbReference type="eggNOG" id="arCOG01385">
    <property type="taxonomic scope" value="Archaea"/>
</dbReference>
<dbReference type="GO" id="GO:0016757">
    <property type="term" value="F:glycosyltransferase activity"/>
    <property type="evidence" value="ECO:0007669"/>
    <property type="project" value="UniProtKB-KW"/>
</dbReference>
<feature type="domain" description="Glycosyltransferase 2-like" evidence="4">
    <location>
        <begin position="11"/>
        <end position="133"/>
    </location>
</feature>
<dbReference type="SUPFAM" id="SSF53448">
    <property type="entry name" value="Nucleotide-diphospho-sugar transferases"/>
    <property type="match status" value="1"/>
</dbReference>
<dbReference type="EMBL" id="ASGZ01000034">
    <property type="protein sequence ID" value="ESP88094.1"/>
    <property type="molecule type" value="Genomic_DNA"/>
</dbReference>
<dbReference type="Pfam" id="PF00535">
    <property type="entry name" value="Glycos_transf_2"/>
    <property type="match status" value="1"/>
</dbReference>
<dbReference type="CDD" id="cd00761">
    <property type="entry name" value="Glyco_tranf_GTA_type"/>
    <property type="match status" value="1"/>
</dbReference>
<evidence type="ECO:0000256" key="3">
    <source>
        <dbReference type="ARBA" id="ARBA00022679"/>
    </source>
</evidence>
<keyword evidence="3 5" id="KW-0808">Transferase</keyword>
<proteinExistence type="inferred from homology"/>
<dbReference type="InterPro" id="IPR050834">
    <property type="entry name" value="Glycosyltransf_2"/>
</dbReference>
<keyword evidence="2" id="KW-0328">Glycosyltransferase</keyword>